<sequence>MTPGGADEISRIVDRILAVQGPFTPDSVSEACSVTLFEVPCTNPHLREFEAHPETGPLSTITFRGSRTLSGPPKGLVIMDVSAGCRITQAELTTRFHLSSEHVSANPRIPPEGVISFQERRGLRTLYLQFTAEARTLHAISVHETS</sequence>
<protein>
    <submittedName>
        <fullName evidence="1">Uncharacterized protein</fullName>
    </submittedName>
</protein>
<name>A0A379JIV1_9NOCA</name>
<proteinExistence type="predicted"/>
<dbReference type="STRING" id="1406858.GCA_000710895_04499"/>
<dbReference type="Proteomes" id="UP000255467">
    <property type="component" value="Unassembled WGS sequence"/>
</dbReference>
<evidence type="ECO:0000313" key="2">
    <source>
        <dbReference type="Proteomes" id="UP000255467"/>
    </source>
</evidence>
<evidence type="ECO:0000313" key="1">
    <source>
        <dbReference type="EMBL" id="SUD48497.1"/>
    </source>
</evidence>
<dbReference type="AlphaFoldDB" id="A0A379JIV1"/>
<keyword evidence="2" id="KW-1185">Reference proteome</keyword>
<reference evidence="1 2" key="1">
    <citation type="submission" date="2018-06" db="EMBL/GenBank/DDBJ databases">
        <authorList>
            <consortium name="Pathogen Informatics"/>
            <person name="Doyle S."/>
        </authorList>
    </citation>
    <scope>NUCLEOTIDE SEQUENCE [LARGE SCALE GENOMIC DNA]</scope>
    <source>
        <strain evidence="1 2">NCTC1934</strain>
    </source>
</reference>
<gene>
    <name evidence="1" type="ORF">NCTC1934_05832</name>
</gene>
<accession>A0A379JIV1</accession>
<dbReference type="EMBL" id="UGRY01000005">
    <property type="protein sequence ID" value="SUD48497.1"/>
    <property type="molecule type" value="Genomic_DNA"/>
</dbReference>
<organism evidence="1 2">
    <name type="scientific">Nocardia otitidiscaviarum</name>
    <dbReference type="NCBI Taxonomy" id="1823"/>
    <lineage>
        <taxon>Bacteria</taxon>
        <taxon>Bacillati</taxon>
        <taxon>Actinomycetota</taxon>
        <taxon>Actinomycetes</taxon>
        <taxon>Mycobacteriales</taxon>
        <taxon>Nocardiaceae</taxon>
        <taxon>Nocardia</taxon>
    </lineage>
</organism>